<organism evidence="2 3">
    <name type="scientific">Wuchereria bancrofti</name>
    <dbReference type="NCBI Taxonomy" id="6293"/>
    <lineage>
        <taxon>Eukaryota</taxon>
        <taxon>Metazoa</taxon>
        <taxon>Ecdysozoa</taxon>
        <taxon>Nematoda</taxon>
        <taxon>Chromadorea</taxon>
        <taxon>Rhabditida</taxon>
        <taxon>Spirurina</taxon>
        <taxon>Spiruromorpha</taxon>
        <taxon>Filarioidea</taxon>
        <taxon>Onchocercidae</taxon>
        <taxon>Wuchereria</taxon>
    </lineage>
</organism>
<evidence type="ECO:0000313" key="2">
    <source>
        <dbReference type="EMBL" id="EJW81394.1"/>
    </source>
</evidence>
<dbReference type="AlphaFoldDB" id="J9F213"/>
<dbReference type="InterPro" id="IPR016152">
    <property type="entry name" value="PTrfase/Anion_transptr"/>
</dbReference>
<evidence type="ECO:0000256" key="1">
    <source>
        <dbReference type="SAM" id="MobiDB-lite"/>
    </source>
</evidence>
<dbReference type="EMBL" id="ADBV01003681">
    <property type="protein sequence ID" value="EJW81394.1"/>
    <property type="molecule type" value="Genomic_DNA"/>
</dbReference>
<feature type="region of interest" description="Disordered" evidence="1">
    <location>
        <begin position="1"/>
        <end position="34"/>
    </location>
</feature>
<name>J9F213_WUCBA</name>
<proteinExistence type="predicted"/>
<dbReference type="SUPFAM" id="SSF55804">
    <property type="entry name" value="Phoshotransferase/anion transport protein"/>
    <property type="match status" value="1"/>
</dbReference>
<evidence type="ECO:0000313" key="3">
    <source>
        <dbReference type="Proteomes" id="UP000004810"/>
    </source>
</evidence>
<comment type="caution">
    <text evidence="2">The sequence shown here is derived from an EMBL/GenBank/DDBJ whole genome shotgun (WGS) entry which is preliminary data.</text>
</comment>
<sequence>MKSTTTTDFQIPHSSRPKGQIEHTSEASSENQSKDSILASDEMILSSSAPNTGKSSHETKTFEVNMERLLVKHTSHALSYAPEHRQISVTSENSMVSCPLMSPIESTIDFIDQKLYQRSGSQLPLVLECDTMESRPLIESTSLNHIKDYMKKIPEEKIAQSGLVRQAVPESDIPENTRQCLAKRVSWLSTKNFQRNELFTGITATNKHNRQQLTTFDLSNETFSSRDGSQMNNQFGSMSQLDHSSLFDKETDTSPLDTLSWSNTDEYDNITLMYAKHEKIPMKDFGSEIRATMDIDHLLNKSVLLLDLQETSLEEIFAKIIHEMDIQEPEFTSEQVRSVLFTQDSGNQFHILSRTVQSICTTGTVGGTFDYDQSWICAL</sequence>
<accession>J9F213</accession>
<reference evidence="3" key="1">
    <citation type="submission" date="2012-08" db="EMBL/GenBank/DDBJ databases">
        <title>The Genome Sequence of Wuchereria bancrofti.</title>
        <authorList>
            <person name="Nutman T.B."/>
            <person name="Fink D.L."/>
            <person name="Russ C."/>
            <person name="Young S."/>
            <person name="Zeng Q."/>
            <person name="Koehrsen M."/>
            <person name="Alvarado L."/>
            <person name="Berlin A."/>
            <person name="Chapman S.B."/>
            <person name="Chen Z."/>
            <person name="Freedman E."/>
            <person name="Gellesch M."/>
            <person name="Goldberg J."/>
            <person name="Griggs A."/>
            <person name="Gujja S."/>
            <person name="Heilman E.R."/>
            <person name="Heiman D."/>
            <person name="Hepburn T."/>
            <person name="Howarth C."/>
            <person name="Jen D."/>
            <person name="Larson L."/>
            <person name="Lewis B."/>
            <person name="Mehta T."/>
            <person name="Park D."/>
            <person name="Pearson M."/>
            <person name="Roberts A."/>
            <person name="Saif S."/>
            <person name="Shea T."/>
            <person name="Shenoy N."/>
            <person name="Sisk P."/>
            <person name="Stolte C."/>
            <person name="Sykes S."/>
            <person name="Walk T."/>
            <person name="White J."/>
            <person name="Yandava C."/>
            <person name="Haas B."/>
            <person name="Henn M.R."/>
            <person name="Nusbaum C."/>
            <person name="Birren B."/>
        </authorList>
    </citation>
    <scope>NUCLEOTIDE SEQUENCE [LARGE SCALE GENOMIC DNA]</scope>
    <source>
        <strain evidence="3">NA</strain>
    </source>
</reference>
<feature type="compositionally biased region" description="Polar residues" evidence="1">
    <location>
        <begin position="1"/>
        <end position="13"/>
    </location>
</feature>
<gene>
    <name evidence="2" type="ORF">WUBG_07697</name>
</gene>
<dbReference type="Proteomes" id="UP000004810">
    <property type="component" value="Unassembled WGS sequence"/>
</dbReference>
<protein>
    <submittedName>
        <fullName evidence="2">Uncharacterized protein</fullName>
    </submittedName>
</protein>